<evidence type="ECO:0000313" key="2">
    <source>
        <dbReference type="Proteomes" id="UP000680815"/>
    </source>
</evidence>
<dbReference type="RefSeq" id="WP_209352446.1">
    <property type="nucleotide sequence ID" value="NZ_JAGIYZ010000013.1"/>
</dbReference>
<sequence>MSKNTTPEATYAATFGNAIDHLSQAGNREQQSVLRDLGWTMLEVWTGAEGGSFTRLSNAWLGQQKWRVQIAPARELWRPEWVAYLADAAKRRGHDELLGTSVSTGEFRDRAVWRIPTNADDMSRFFESQFPLFCLLFPADRSFAIHCIADELAAYAGPAEFVRDALPPGAIGRHARAAAIAAVDPRLTEDDYADVLAPYAPFMIDG</sequence>
<reference evidence="1 2" key="1">
    <citation type="submission" date="2021-03" db="EMBL/GenBank/DDBJ databases">
        <authorList>
            <person name="So Y."/>
        </authorList>
    </citation>
    <scope>NUCLEOTIDE SEQUENCE [LARGE SCALE GENOMIC DNA]</scope>
    <source>
        <strain evidence="1 2">PWR1</strain>
    </source>
</reference>
<dbReference type="EMBL" id="JAGIYZ010000013">
    <property type="protein sequence ID" value="MBP0465052.1"/>
    <property type="molecule type" value="Genomic_DNA"/>
</dbReference>
<comment type="caution">
    <text evidence="1">The sequence shown here is derived from an EMBL/GenBank/DDBJ whole genome shotgun (WGS) entry which is preliminary data.</text>
</comment>
<name>A0ABS4AUR3_9PROT</name>
<evidence type="ECO:0000313" key="1">
    <source>
        <dbReference type="EMBL" id="MBP0465052.1"/>
    </source>
</evidence>
<organism evidence="1 2">
    <name type="scientific">Roseomonas nitratireducens</name>
    <dbReference type="NCBI Taxonomy" id="2820810"/>
    <lineage>
        <taxon>Bacteria</taxon>
        <taxon>Pseudomonadati</taxon>
        <taxon>Pseudomonadota</taxon>
        <taxon>Alphaproteobacteria</taxon>
        <taxon>Acetobacterales</taxon>
        <taxon>Roseomonadaceae</taxon>
        <taxon>Roseomonas</taxon>
    </lineage>
</organism>
<accession>A0ABS4AUR3</accession>
<keyword evidence="2" id="KW-1185">Reference proteome</keyword>
<dbReference type="Proteomes" id="UP000680815">
    <property type="component" value="Unassembled WGS sequence"/>
</dbReference>
<proteinExistence type="predicted"/>
<gene>
    <name evidence="1" type="ORF">J5Y09_14100</name>
</gene>
<evidence type="ECO:0008006" key="3">
    <source>
        <dbReference type="Google" id="ProtNLM"/>
    </source>
</evidence>
<protein>
    <recommendedName>
        <fullName evidence="3">DUF4304 domain-containing protein</fullName>
    </recommendedName>
</protein>